<protein>
    <recommendedName>
        <fullName evidence="3">Rad21/Rec8-like protein C-terminal eukaryotic domain-containing protein</fullName>
    </recommendedName>
</protein>
<sequence>MFVLSFENEGRSINGRRNKEEDYADMNTDEDTSYDSEHESRDKLNLGDLSLIPKRVLKRKISADELMNAINEVLKTEKSEVNERKDKKKTIERQTIEITPSADIRKSIDEIYKEIINFLNNNENINKNGKNNDENFVKFSQISDKEKFVRNFISLLFLSDEGKILLKQDELYGEIFILRGKNT</sequence>
<name>A0A098E9F1_9ZZZZ</name>
<dbReference type="EMBL" id="CCXY01000176">
    <property type="protein sequence ID" value="CEG12638.1"/>
    <property type="molecule type" value="Genomic_DNA"/>
</dbReference>
<feature type="compositionally biased region" description="Acidic residues" evidence="1">
    <location>
        <begin position="22"/>
        <end position="34"/>
    </location>
</feature>
<dbReference type="AlphaFoldDB" id="A0A098E9F1"/>
<accession>A0A098E9F1</accession>
<feature type="region of interest" description="Disordered" evidence="1">
    <location>
        <begin position="1"/>
        <end position="40"/>
    </location>
</feature>
<dbReference type="Gene3D" id="1.10.10.580">
    <property type="entry name" value="Structural maintenance of chromosome 1. Chain E"/>
    <property type="match status" value="1"/>
</dbReference>
<evidence type="ECO:0000256" key="1">
    <source>
        <dbReference type="SAM" id="MobiDB-lite"/>
    </source>
</evidence>
<gene>
    <name evidence="2" type="ORF">MSIBF_A2570001</name>
</gene>
<evidence type="ECO:0000313" key="2">
    <source>
        <dbReference type="EMBL" id="CEG12638.1"/>
    </source>
</evidence>
<evidence type="ECO:0008006" key="3">
    <source>
        <dbReference type="Google" id="ProtNLM"/>
    </source>
</evidence>
<organism evidence="2">
    <name type="scientific">groundwater metagenome</name>
    <dbReference type="NCBI Taxonomy" id="717931"/>
    <lineage>
        <taxon>unclassified sequences</taxon>
        <taxon>metagenomes</taxon>
        <taxon>ecological metagenomes</taxon>
    </lineage>
</organism>
<proteinExistence type="predicted"/>
<dbReference type="InterPro" id="IPR003768">
    <property type="entry name" value="ScpA"/>
</dbReference>
<reference evidence="2" key="1">
    <citation type="submission" date="2014-09" db="EMBL/GenBank/DDBJ databases">
        <authorList>
            <person name="Probst J Alexander"/>
        </authorList>
    </citation>
    <scope>NUCLEOTIDE SEQUENCE</scope>
</reference>
<dbReference type="Pfam" id="PF02616">
    <property type="entry name" value="SMC_ScpA"/>
    <property type="match status" value="1"/>
</dbReference>
<dbReference type="InterPro" id="IPR023093">
    <property type="entry name" value="ScpA-like_C"/>
</dbReference>